<evidence type="ECO:0000313" key="14">
    <source>
        <dbReference type="Proteomes" id="UP000261540"/>
    </source>
</evidence>
<keyword evidence="5" id="KW-0813">Transport</keyword>
<dbReference type="GeneID" id="111861022"/>
<comment type="subcellular location">
    <subcellularLocation>
        <location evidence="2">Cytoplasm</location>
    </subcellularLocation>
    <subcellularLocation>
        <location evidence="1">Nucleus</location>
    </subcellularLocation>
</comment>
<dbReference type="KEGG" id="pki:111861022"/>
<keyword evidence="8" id="KW-0653">Protein transport</keyword>
<dbReference type="GeneTree" id="ENSGT00390000011084"/>
<dbReference type="Proteomes" id="UP000261540">
    <property type="component" value="Unplaced"/>
</dbReference>
<feature type="compositionally biased region" description="Basic and acidic residues" evidence="11">
    <location>
        <begin position="191"/>
        <end position="200"/>
    </location>
</feature>
<comment type="similarity">
    <text evidence="3">Belongs to the PHAX family.</text>
</comment>
<reference evidence="13" key="2">
    <citation type="submission" date="2025-09" db="UniProtKB">
        <authorList>
            <consortium name="Ensembl"/>
        </authorList>
    </citation>
    <scope>IDENTIFICATION</scope>
</reference>
<evidence type="ECO:0000256" key="6">
    <source>
        <dbReference type="ARBA" id="ARBA00022490"/>
    </source>
</evidence>
<evidence type="ECO:0000256" key="3">
    <source>
        <dbReference type="ARBA" id="ARBA00006094"/>
    </source>
</evidence>
<dbReference type="Gene3D" id="1.10.10.1440">
    <property type="entry name" value="PHAX RNA-binding domain"/>
    <property type="match status" value="1"/>
</dbReference>
<dbReference type="OrthoDB" id="20573at2759"/>
<keyword evidence="9" id="KW-0539">Nucleus</keyword>
<evidence type="ECO:0000256" key="2">
    <source>
        <dbReference type="ARBA" id="ARBA00004496"/>
    </source>
</evidence>
<dbReference type="AlphaFoldDB" id="A0A3B3SXS2"/>
<evidence type="ECO:0000256" key="8">
    <source>
        <dbReference type="ARBA" id="ARBA00022927"/>
    </source>
</evidence>
<organism evidence="13 14">
    <name type="scientific">Paramormyrops kingsleyae</name>
    <dbReference type="NCBI Taxonomy" id="1676925"/>
    <lineage>
        <taxon>Eukaryota</taxon>
        <taxon>Metazoa</taxon>
        <taxon>Chordata</taxon>
        <taxon>Craniata</taxon>
        <taxon>Vertebrata</taxon>
        <taxon>Euteleostomi</taxon>
        <taxon>Actinopterygii</taxon>
        <taxon>Neopterygii</taxon>
        <taxon>Teleostei</taxon>
        <taxon>Osteoglossocephala</taxon>
        <taxon>Osteoglossomorpha</taxon>
        <taxon>Osteoglossiformes</taxon>
        <taxon>Mormyridae</taxon>
        <taxon>Paramormyrops</taxon>
    </lineage>
</organism>
<dbReference type="GO" id="GO:0006408">
    <property type="term" value="P:snRNA export from nucleus"/>
    <property type="evidence" value="ECO:0007669"/>
    <property type="project" value="InterPro"/>
</dbReference>
<feature type="region of interest" description="Disordered" evidence="11">
    <location>
        <begin position="191"/>
        <end position="214"/>
    </location>
</feature>
<evidence type="ECO:0000256" key="1">
    <source>
        <dbReference type="ARBA" id="ARBA00004123"/>
    </source>
</evidence>
<feature type="compositionally biased region" description="Polar residues" evidence="11">
    <location>
        <begin position="390"/>
        <end position="399"/>
    </location>
</feature>
<evidence type="ECO:0000256" key="4">
    <source>
        <dbReference type="ARBA" id="ARBA00016856"/>
    </source>
</evidence>
<evidence type="ECO:0000256" key="7">
    <source>
        <dbReference type="ARBA" id="ARBA00022884"/>
    </source>
</evidence>
<feature type="compositionally biased region" description="Low complexity" evidence="11">
    <location>
        <begin position="375"/>
        <end position="385"/>
    </location>
</feature>
<keyword evidence="7" id="KW-0694">RNA-binding</keyword>
<dbReference type="Pfam" id="PF10258">
    <property type="entry name" value="PHAX_RNA-bd"/>
    <property type="match status" value="1"/>
</dbReference>
<keyword evidence="6" id="KW-0963">Cytoplasm</keyword>
<proteinExistence type="inferred from homology"/>
<feature type="region of interest" description="Disordered" evidence="11">
    <location>
        <begin position="1"/>
        <end position="81"/>
    </location>
</feature>
<dbReference type="GO" id="GO:0005634">
    <property type="term" value="C:nucleus"/>
    <property type="evidence" value="ECO:0007669"/>
    <property type="project" value="UniProtKB-SubCell"/>
</dbReference>
<dbReference type="InterPro" id="IPR039047">
    <property type="entry name" value="PHAX"/>
</dbReference>
<evidence type="ECO:0000256" key="9">
    <source>
        <dbReference type="ARBA" id="ARBA00023242"/>
    </source>
</evidence>
<name>A0A3B3SXS2_9TELE</name>
<evidence type="ECO:0000259" key="12">
    <source>
        <dbReference type="Pfam" id="PF10258"/>
    </source>
</evidence>
<dbReference type="GO" id="GO:0015031">
    <property type="term" value="P:protein transport"/>
    <property type="evidence" value="ECO:0007669"/>
    <property type="project" value="UniProtKB-KW"/>
</dbReference>
<evidence type="ECO:0000256" key="5">
    <source>
        <dbReference type="ARBA" id="ARBA00022448"/>
    </source>
</evidence>
<dbReference type="PANTHER" id="PTHR13135:SF0">
    <property type="entry name" value="PHOSPHORYLATED ADAPTER RNA EXPORT PROTEIN"/>
    <property type="match status" value="1"/>
</dbReference>
<sequence>MAAIGADKMDDLEDGEISGSDSESEMGITAGERVQPHVAPGFMGQSFQSRPPPQTAPSVTSYRNMAAADSSESDSDSDEGAVLWKRKRQRCSLAPPAPPAPTPAPLSAGALGRRVNNIWGSVVQEQSQEAVAAELGIMGMEGGVSMSSRQCETYNYVLARKLMEKERQEIEEQQGGAVEAMLDGQLDEYMEKGDSKENGGHHKRKRPAKERLGPRAEMDITGRYEIAVDDPEEKVADEIAHRLMEPKKVLIERVVRVIGKKKAIELLVETASIEQDGGLYTMDGSRRRTPGGVYLNLLKHTPSISSEQIKEIFLEENQRECSNKKAAKKRRRHEVAKKMKQALNTLNLQEHDDISRETFASDTNEALESLDEAPEGPAEAAQGTEDTPVVYSSSDLEVF</sequence>
<keyword evidence="14" id="KW-1185">Reference proteome</keyword>
<feature type="region of interest" description="Disordered" evidence="11">
    <location>
        <begin position="353"/>
        <end position="399"/>
    </location>
</feature>
<accession>A0A3B3SXS2</accession>
<dbReference type="STRING" id="1676925.ENSPKIP00000035048"/>
<reference evidence="13" key="1">
    <citation type="submission" date="2025-08" db="UniProtKB">
        <authorList>
            <consortium name="Ensembl"/>
        </authorList>
    </citation>
    <scope>IDENTIFICATION</scope>
</reference>
<dbReference type="PANTHER" id="PTHR13135">
    <property type="entry name" value="CYTOSOLIC RESINIFERATOXIN BINDING PROTEIN RBP-26"/>
    <property type="match status" value="1"/>
</dbReference>
<protein>
    <recommendedName>
        <fullName evidence="4">Phosphorylated adapter RNA export protein</fullName>
    </recommendedName>
    <alternativeName>
        <fullName evidence="10">RNA U small nuclear RNA export adapter protein</fullName>
    </alternativeName>
</protein>
<dbReference type="GO" id="GO:0003723">
    <property type="term" value="F:RNA binding"/>
    <property type="evidence" value="ECO:0007669"/>
    <property type="project" value="UniProtKB-KW"/>
</dbReference>
<evidence type="ECO:0000256" key="10">
    <source>
        <dbReference type="ARBA" id="ARBA00030834"/>
    </source>
</evidence>
<dbReference type="GO" id="GO:0005737">
    <property type="term" value="C:cytoplasm"/>
    <property type="evidence" value="ECO:0007669"/>
    <property type="project" value="UniProtKB-SubCell"/>
</dbReference>
<dbReference type="FunFam" id="1.10.10.1440:FF:000001">
    <property type="entry name" value="phosphorylated adapter RNA export protein-like"/>
    <property type="match status" value="1"/>
</dbReference>
<dbReference type="RefSeq" id="XP_023701050.1">
    <property type="nucleotide sequence ID" value="XM_023845282.2"/>
</dbReference>
<evidence type="ECO:0000256" key="11">
    <source>
        <dbReference type="SAM" id="MobiDB-lite"/>
    </source>
</evidence>
<dbReference type="Ensembl" id="ENSPKIT00000015973.1">
    <property type="protein sequence ID" value="ENSPKIP00000035048.1"/>
    <property type="gene ID" value="ENSPKIG00000014146.1"/>
</dbReference>
<feature type="domain" description="Phosphorylated adapter RNA export protein RNA-binding" evidence="12">
    <location>
        <begin position="235"/>
        <end position="318"/>
    </location>
</feature>
<dbReference type="CTD" id="51808"/>
<evidence type="ECO:0000313" key="13">
    <source>
        <dbReference type="Ensembl" id="ENSPKIP00000035048.1"/>
    </source>
</evidence>
<dbReference type="InterPro" id="IPR019385">
    <property type="entry name" value="PHAX_RNA-binding_domain"/>
</dbReference>
<dbReference type="InterPro" id="IPR038092">
    <property type="entry name" value="PHAX_RNA-binding_sf"/>
</dbReference>